<reference evidence="2" key="1">
    <citation type="journal article" date="2019" name="MBio">
        <title>Comparative genomics for the elucidation of multidrug resistance (MDR) in Candida lusitaniae.</title>
        <authorList>
            <person name="Kannan A."/>
            <person name="Asner S.A."/>
            <person name="Trachsel E."/>
            <person name="Kelly S."/>
            <person name="Parker J."/>
            <person name="Sanglard D."/>
        </authorList>
    </citation>
    <scope>NUCLEOTIDE SEQUENCE [LARGE SCALE GENOMIC DNA]</scope>
    <source>
        <strain evidence="2">P1</strain>
    </source>
</reference>
<proteinExistence type="predicted"/>
<protein>
    <submittedName>
        <fullName evidence="1">Uncharacterized protein</fullName>
    </submittedName>
</protein>
<dbReference type="EMBL" id="CP038484">
    <property type="protein sequence ID" value="QFZ25929.1"/>
    <property type="molecule type" value="Genomic_DNA"/>
</dbReference>
<sequence length="746" mass="88008">MALIKRMIFISRKAKFFFILGLAVINLVLLTYFHLDGSLSSSLAQLIPTNEWDSLVAPLLKEVSANKTRFWTTNTPLRHLDVEVPLSRIVPSENINETELFWDPRFTIAAYTNELSKFGDSNDVPTLPFHWADWADVTALNDKLKYRGNPRQITCKRLRLRIRGHPNPDYFCKDVDALTDEEVYESGFLSREQMPQAVIYDHCKHEHQAYNDVRVFMAKSYVLTHLPKPYKVIIFNKNNERGVFEFIVDQERNPQQRLLYSDLTQNLISDSIVKEVDGEKRLSFNHLNYFDKMAKSFPARRLSKEEDVHSLHNVIDSNNGTKMMSLGPELFSHSIQKVDNLIKELESKDDKSEPELNFLNGMKESRKYNGTNEPTYFKMPLLNIQESRNIHNDWGWHYDWRFFNDMLFFHKRGWTNEQRIERTNIILERLLRNWVRFTEEKGIISWIMHGPLLSWYWNGLMFPYDVDIDVQMPISELVRLSKNYNQTLVVENPEEGYGRFLIDIGSYIHNRDVSETGNHIDGRFIDVDSGIYIDITGLSKSTANLPSEYKDKQLVEKADNGADAEVYNDRRKHFYTLPQLQPLRYSMMNGEPVFIPNKVEERLRFEYETGLDKYEFNGWIFVPQLQLWVLKSNLMKILTDEETHKDETEDIETIVNSVKNLSSERIIKLLQSNDDILKEYFLSKDLAEWHMKEKNVLFDNNGKDRIDVLEDSERKQYYEELVGEISMRSPMRMCLYEYEKFERTAH</sequence>
<keyword evidence="2" id="KW-1185">Reference proteome</keyword>
<dbReference type="Proteomes" id="UP000326582">
    <property type="component" value="Chromosome 1"/>
</dbReference>
<organism evidence="1 2">
    <name type="scientific">Clavispora lusitaniae</name>
    <name type="common">Candida lusitaniae</name>
    <dbReference type="NCBI Taxonomy" id="36911"/>
    <lineage>
        <taxon>Eukaryota</taxon>
        <taxon>Fungi</taxon>
        <taxon>Dikarya</taxon>
        <taxon>Ascomycota</taxon>
        <taxon>Saccharomycotina</taxon>
        <taxon>Pichiomycetes</taxon>
        <taxon>Metschnikowiaceae</taxon>
        <taxon>Clavispora</taxon>
    </lineage>
</organism>
<gene>
    <name evidence="1" type="ORF">EJF14_11050</name>
</gene>
<name>A0ACD0WF76_CLALS</name>
<accession>A0ACD0WF76</accession>
<evidence type="ECO:0000313" key="2">
    <source>
        <dbReference type="Proteomes" id="UP000326582"/>
    </source>
</evidence>
<evidence type="ECO:0000313" key="1">
    <source>
        <dbReference type="EMBL" id="QFZ25929.1"/>
    </source>
</evidence>